<dbReference type="RefSeq" id="WP_093742510.1">
    <property type="nucleotide sequence ID" value="NZ_FNBP01000006.1"/>
</dbReference>
<evidence type="ECO:0000256" key="1">
    <source>
        <dbReference type="ARBA" id="ARBA00004651"/>
    </source>
</evidence>
<proteinExistence type="inferred from homology"/>
<accession>A0A1G7T404</accession>
<dbReference type="PROSITE" id="PS50928">
    <property type="entry name" value="ABC_TM1"/>
    <property type="match status" value="1"/>
</dbReference>
<evidence type="ECO:0000313" key="9">
    <source>
        <dbReference type="EMBL" id="SDG29389.1"/>
    </source>
</evidence>
<feature type="transmembrane region" description="Helical" evidence="7">
    <location>
        <begin position="130"/>
        <end position="153"/>
    </location>
</feature>
<dbReference type="GO" id="GO:0005886">
    <property type="term" value="C:plasma membrane"/>
    <property type="evidence" value="ECO:0007669"/>
    <property type="project" value="UniProtKB-SubCell"/>
</dbReference>
<dbReference type="Gene3D" id="1.10.3720.10">
    <property type="entry name" value="MetI-like"/>
    <property type="match status" value="1"/>
</dbReference>
<evidence type="ECO:0000256" key="7">
    <source>
        <dbReference type="RuleBase" id="RU363032"/>
    </source>
</evidence>
<dbReference type="InterPro" id="IPR000515">
    <property type="entry name" value="MetI-like"/>
</dbReference>
<comment type="subcellular location">
    <subcellularLocation>
        <location evidence="1 7">Cell membrane</location>
        <topology evidence="1 7">Multi-pass membrane protein</topology>
    </subcellularLocation>
</comment>
<dbReference type="GO" id="GO:0015416">
    <property type="term" value="F:ABC-type phosphonate transporter activity"/>
    <property type="evidence" value="ECO:0007669"/>
    <property type="project" value="InterPro"/>
</dbReference>
<sequence length="269" mass="29672">MTTLAKKFGRDDWTRFTLRQRMTRYAVIFGCALAIAWALTSIEVIWAWVWGAPEQIGDLFGRMYPPDPSNLETILKVLWDTVNIATFATTFAVLLSLPVAYIAAQNTTPNRATLWLGRLILVTSRSVNTIIWALLFVAIFGPGVVAGILAIMFRSIGFVGKLLGEAIEEIDKRPVEALEATGASRFKVIAYAIVPQVMPTFWAVSILRWDINLRESTVLGLVGAGGIGIILQGAIDTFNWPEVATILIAIIVLVIIGEIISAFLRRRIL</sequence>
<dbReference type="STRING" id="218672.SAMN04489759_10664"/>
<evidence type="ECO:0000256" key="5">
    <source>
        <dbReference type="ARBA" id="ARBA00022989"/>
    </source>
</evidence>
<dbReference type="Pfam" id="PF00528">
    <property type="entry name" value="BPD_transp_1"/>
    <property type="match status" value="1"/>
</dbReference>
<comment type="similarity">
    <text evidence="7">Belongs to the binding-protein-dependent transport system permease family.</text>
</comment>
<protein>
    <submittedName>
        <fullName evidence="9">Phosphonate transport system permease protein</fullName>
    </submittedName>
</protein>
<keyword evidence="5 7" id="KW-1133">Transmembrane helix</keyword>
<feature type="transmembrane region" description="Helical" evidence="7">
    <location>
        <begin position="84"/>
        <end position="104"/>
    </location>
</feature>
<feature type="domain" description="ABC transmembrane type-1" evidence="8">
    <location>
        <begin position="78"/>
        <end position="261"/>
    </location>
</feature>
<dbReference type="PANTHER" id="PTHR30043:SF1">
    <property type="entry name" value="ABC TRANSPORT SYSTEM PERMEASE PROTEIN P69"/>
    <property type="match status" value="1"/>
</dbReference>
<evidence type="ECO:0000256" key="4">
    <source>
        <dbReference type="ARBA" id="ARBA00022692"/>
    </source>
</evidence>
<keyword evidence="6 7" id="KW-0472">Membrane</keyword>
<evidence type="ECO:0000313" key="10">
    <source>
        <dbReference type="Proteomes" id="UP000199399"/>
    </source>
</evidence>
<keyword evidence="4 7" id="KW-0812">Transmembrane</keyword>
<dbReference type="PANTHER" id="PTHR30043">
    <property type="entry name" value="PHOSPHONATES TRANSPORT SYSTEM PERMEASE PROTEIN"/>
    <property type="match status" value="1"/>
</dbReference>
<dbReference type="EMBL" id="FNBP01000006">
    <property type="protein sequence ID" value="SDG29389.1"/>
    <property type="molecule type" value="Genomic_DNA"/>
</dbReference>
<feature type="transmembrane region" description="Helical" evidence="7">
    <location>
        <begin position="244"/>
        <end position="264"/>
    </location>
</feature>
<dbReference type="NCBIfam" id="TIGR01097">
    <property type="entry name" value="PhnE"/>
    <property type="match status" value="1"/>
</dbReference>
<dbReference type="OrthoDB" id="8557224at2"/>
<dbReference type="InterPro" id="IPR035906">
    <property type="entry name" value="MetI-like_sf"/>
</dbReference>
<evidence type="ECO:0000256" key="6">
    <source>
        <dbReference type="ARBA" id="ARBA00023136"/>
    </source>
</evidence>
<keyword evidence="3" id="KW-1003">Cell membrane</keyword>
<evidence type="ECO:0000259" key="8">
    <source>
        <dbReference type="PROSITE" id="PS50928"/>
    </source>
</evidence>
<name>A0A1G7T404_9RHOB</name>
<evidence type="ECO:0000256" key="2">
    <source>
        <dbReference type="ARBA" id="ARBA00022448"/>
    </source>
</evidence>
<gene>
    <name evidence="9" type="ORF">SAMN04489759_10664</name>
</gene>
<dbReference type="CDD" id="cd06261">
    <property type="entry name" value="TM_PBP2"/>
    <property type="match status" value="1"/>
</dbReference>
<dbReference type="Proteomes" id="UP000199399">
    <property type="component" value="Unassembled WGS sequence"/>
</dbReference>
<dbReference type="AlphaFoldDB" id="A0A1G7T404"/>
<dbReference type="InterPro" id="IPR005769">
    <property type="entry name" value="PhnE/PtxC"/>
</dbReference>
<keyword evidence="10" id="KW-1185">Reference proteome</keyword>
<reference evidence="10" key="1">
    <citation type="submission" date="2016-10" db="EMBL/GenBank/DDBJ databases">
        <authorList>
            <person name="Varghese N."/>
            <person name="Submissions S."/>
        </authorList>
    </citation>
    <scope>NUCLEOTIDE SEQUENCE [LARGE SCALE GENOMIC DNA]</scope>
    <source>
        <strain evidence="10">DSM 16477</strain>
    </source>
</reference>
<evidence type="ECO:0000256" key="3">
    <source>
        <dbReference type="ARBA" id="ARBA00022475"/>
    </source>
</evidence>
<feature type="transmembrane region" description="Helical" evidence="7">
    <location>
        <begin position="188"/>
        <end position="207"/>
    </location>
</feature>
<feature type="transmembrane region" description="Helical" evidence="7">
    <location>
        <begin position="219"/>
        <end position="238"/>
    </location>
</feature>
<organism evidence="9 10">
    <name type="scientific">Sulfitobacter delicatus</name>
    <dbReference type="NCBI Taxonomy" id="218672"/>
    <lineage>
        <taxon>Bacteria</taxon>
        <taxon>Pseudomonadati</taxon>
        <taxon>Pseudomonadota</taxon>
        <taxon>Alphaproteobacteria</taxon>
        <taxon>Rhodobacterales</taxon>
        <taxon>Roseobacteraceae</taxon>
        <taxon>Sulfitobacter</taxon>
    </lineage>
</organism>
<dbReference type="SUPFAM" id="SSF161098">
    <property type="entry name" value="MetI-like"/>
    <property type="match status" value="1"/>
</dbReference>
<feature type="transmembrane region" description="Helical" evidence="7">
    <location>
        <begin position="25"/>
        <end position="49"/>
    </location>
</feature>
<keyword evidence="2 7" id="KW-0813">Transport</keyword>